<sequence length="679" mass="77873">MHFDLNNNNNNTHIPLTRLKMSAAMSALPRSRTSPGDADFAYKPLSADADTRLVELEPAPDASFPLQCRITELCLSSEDLIEYEALSYTWGASEFTETLYVIEEEDKTSVIKITTNLRDALHRVRLRHQKRLLWVDAVCINQQDISDKSKQIPVMAQIFSAASRVLVWLGTSLEGQRSLVDIKKALRFSSRDSQRIEAHLSNLESSFSNLVKLPWFSRRWIIQEVVLAADAVMMCGAEEIDLIHLFRVMHGLVRKSKLPPALVPLDTISKLWKTWVFDSKPEGGLRLLELLSLFHESSCQVDLDIIYALCNLASDCVVVEKQGQAHENKISVVVDYSQTAECLYRSIVEPLLGLKVNAEGVVEKVLTDQAFGVDHDQRYLEVLRAVVERCDGSNRNFMAWLPDWRLPKRREPIFQLLKEANTPRDTFEMHREFVRPRKKNTFGRLKIVNSVLEPFPEHPDMAEVKNWLQTMRDRFADYQPHLSEDQFLEVQSAQSMDFLVESSLFNRKTRQMSPDCVWCAFLFIVLEQGTWWSSPMSNRTVDLKKLKDGAWSLCLLSFGGQYEVQVSSECLSFLCSLFRGRRIFSSRRDDGAHDTISGLGIGPDHLEAGAFYNLDFAQHTELEYSSQEDLVRQQLLWQSLAEREGLVLVGDAGVYQLADRKDWHRYYPYQDLYEQSGNL</sequence>
<dbReference type="KEGG" id="pfy:PFICI_13347"/>
<dbReference type="GeneID" id="19278360"/>
<keyword evidence="3" id="KW-1185">Reference proteome</keyword>
<dbReference type="AlphaFoldDB" id="W3WLX0"/>
<dbReference type="OrthoDB" id="2157530at2759"/>
<feature type="domain" description="Heterokaryon incompatibility" evidence="1">
    <location>
        <begin position="83"/>
        <end position="224"/>
    </location>
</feature>
<gene>
    <name evidence="2" type="ORF">PFICI_13347</name>
</gene>
<evidence type="ECO:0000313" key="3">
    <source>
        <dbReference type="Proteomes" id="UP000030651"/>
    </source>
</evidence>
<name>W3WLX0_PESFW</name>
<dbReference type="Proteomes" id="UP000030651">
    <property type="component" value="Unassembled WGS sequence"/>
</dbReference>
<evidence type="ECO:0000313" key="2">
    <source>
        <dbReference type="EMBL" id="ETS74863.1"/>
    </source>
</evidence>
<protein>
    <recommendedName>
        <fullName evidence="1">Heterokaryon incompatibility domain-containing protein</fullName>
    </recommendedName>
</protein>
<dbReference type="eggNOG" id="ENOG502T6D3">
    <property type="taxonomic scope" value="Eukaryota"/>
</dbReference>
<dbReference type="EMBL" id="KI912119">
    <property type="protein sequence ID" value="ETS74863.1"/>
    <property type="molecule type" value="Genomic_DNA"/>
</dbReference>
<proteinExistence type="predicted"/>
<dbReference type="Pfam" id="PF06985">
    <property type="entry name" value="HET"/>
    <property type="match status" value="1"/>
</dbReference>
<dbReference type="InParanoid" id="W3WLX0"/>
<dbReference type="InterPro" id="IPR052895">
    <property type="entry name" value="HetReg/Transcr_Mod"/>
</dbReference>
<dbReference type="HOGENOM" id="CLU_429664_0_0_1"/>
<organism evidence="2 3">
    <name type="scientific">Pestalotiopsis fici (strain W106-1 / CGMCC3.15140)</name>
    <dbReference type="NCBI Taxonomy" id="1229662"/>
    <lineage>
        <taxon>Eukaryota</taxon>
        <taxon>Fungi</taxon>
        <taxon>Dikarya</taxon>
        <taxon>Ascomycota</taxon>
        <taxon>Pezizomycotina</taxon>
        <taxon>Sordariomycetes</taxon>
        <taxon>Xylariomycetidae</taxon>
        <taxon>Amphisphaeriales</taxon>
        <taxon>Sporocadaceae</taxon>
        <taxon>Pestalotiopsis</taxon>
    </lineage>
</organism>
<dbReference type="PANTHER" id="PTHR24148:SF64">
    <property type="entry name" value="HETEROKARYON INCOMPATIBILITY DOMAIN-CONTAINING PROTEIN"/>
    <property type="match status" value="1"/>
</dbReference>
<accession>W3WLX0</accession>
<reference evidence="3" key="1">
    <citation type="journal article" date="2015" name="BMC Genomics">
        <title>Genomic and transcriptomic analysis of the endophytic fungus Pestalotiopsis fici reveals its lifestyle and high potential for synthesis of natural products.</title>
        <authorList>
            <person name="Wang X."/>
            <person name="Zhang X."/>
            <person name="Liu L."/>
            <person name="Xiang M."/>
            <person name="Wang W."/>
            <person name="Sun X."/>
            <person name="Che Y."/>
            <person name="Guo L."/>
            <person name="Liu G."/>
            <person name="Guo L."/>
            <person name="Wang C."/>
            <person name="Yin W.B."/>
            <person name="Stadler M."/>
            <person name="Zhang X."/>
            <person name="Liu X."/>
        </authorList>
    </citation>
    <scope>NUCLEOTIDE SEQUENCE [LARGE SCALE GENOMIC DNA]</scope>
    <source>
        <strain evidence="3">W106-1 / CGMCC3.15140</strain>
    </source>
</reference>
<dbReference type="PANTHER" id="PTHR24148">
    <property type="entry name" value="ANKYRIN REPEAT DOMAIN-CONTAINING PROTEIN 39 HOMOLOG-RELATED"/>
    <property type="match status" value="1"/>
</dbReference>
<dbReference type="OMA" id="QHTELEY"/>
<dbReference type="RefSeq" id="XP_007840119.1">
    <property type="nucleotide sequence ID" value="XM_007841928.1"/>
</dbReference>
<evidence type="ECO:0000259" key="1">
    <source>
        <dbReference type="Pfam" id="PF06985"/>
    </source>
</evidence>
<dbReference type="InterPro" id="IPR010730">
    <property type="entry name" value="HET"/>
</dbReference>
<dbReference type="STRING" id="1229662.W3WLX0"/>